<accession>V2XR36</accession>
<feature type="compositionally biased region" description="Acidic residues" evidence="1">
    <location>
        <begin position="49"/>
        <end position="64"/>
    </location>
</feature>
<dbReference type="OrthoDB" id="10611232at2759"/>
<dbReference type="KEGG" id="mrr:Moror_3920"/>
<dbReference type="EMBL" id="AWSO01000089">
    <property type="protein sequence ID" value="ESK95321.1"/>
    <property type="molecule type" value="Genomic_DNA"/>
</dbReference>
<evidence type="ECO:0000313" key="2">
    <source>
        <dbReference type="EMBL" id="ESK95321.1"/>
    </source>
</evidence>
<protein>
    <submittedName>
        <fullName evidence="2">Uncharacterized protein</fullName>
    </submittedName>
</protein>
<name>V2XR36_MONRO</name>
<feature type="region of interest" description="Disordered" evidence="1">
    <location>
        <begin position="1"/>
        <end position="98"/>
    </location>
</feature>
<organism evidence="2 3">
    <name type="scientific">Moniliophthora roreri (strain MCA 2997)</name>
    <name type="common">Cocoa frosty pod rot fungus</name>
    <name type="synonym">Crinipellis roreri</name>
    <dbReference type="NCBI Taxonomy" id="1381753"/>
    <lineage>
        <taxon>Eukaryota</taxon>
        <taxon>Fungi</taxon>
        <taxon>Dikarya</taxon>
        <taxon>Basidiomycota</taxon>
        <taxon>Agaricomycotina</taxon>
        <taxon>Agaricomycetes</taxon>
        <taxon>Agaricomycetidae</taxon>
        <taxon>Agaricales</taxon>
        <taxon>Marasmiineae</taxon>
        <taxon>Marasmiaceae</taxon>
        <taxon>Moniliophthora</taxon>
    </lineage>
</organism>
<reference evidence="2 3" key="1">
    <citation type="journal article" date="2014" name="BMC Genomics">
        <title>Genome and secretome analysis of the hemibiotrophic fungal pathogen, Moniliophthora roreri, which causes frosty pod rot disease of cacao: mechanisms of the biotrophic and necrotrophic phases.</title>
        <authorList>
            <person name="Meinhardt L.W."/>
            <person name="Costa G.G.L."/>
            <person name="Thomazella D.P.T."/>
            <person name="Teixeira P.J.P.L."/>
            <person name="Carazzolle M.F."/>
            <person name="Schuster S.C."/>
            <person name="Carlson J.E."/>
            <person name="Guiltinan M.J."/>
            <person name="Mieczkowski P."/>
            <person name="Farmer A."/>
            <person name="Ramaraj T."/>
            <person name="Crozier J."/>
            <person name="Davis R.E."/>
            <person name="Shao J."/>
            <person name="Melnick R.L."/>
            <person name="Pereira G.A.G."/>
            <person name="Bailey B.A."/>
        </authorList>
    </citation>
    <scope>NUCLEOTIDE SEQUENCE [LARGE SCALE GENOMIC DNA]</scope>
    <source>
        <strain evidence="2 3">MCA 2997</strain>
    </source>
</reference>
<dbReference type="HOGENOM" id="CLU_115949_0_0_1"/>
<proteinExistence type="predicted"/>
<evidence type="ECO:0000313" key="3">
    <source>
        <dbReference type="Proteomes" id="UP000017559"/>
    </source>
</evidence>
<evidence type="ECO:0000256" key="1">
    <source>
        <dbReference type="SAM" id="MobiDB-lite"/>
    </source>
</evidence>
<comment type="caution">
    <text evidence="2">The sequence shown here is derived from an EMBL/GenBank/DDBJ whole genome shotgun (WGS) entry which is preliminary data.</text>
</comment>
<dbReference type="Proteomes" id="UP000017559">
    <property type="component" value="Unassembled WGS sequence"/>
</dbReference>
<gene>
    <name evidence="2" type="ORF">Moror_3920</name>
</gene>
<keyword evidence="3" id="KW-1185">Reference proteome</keyword>
<sequence length="205" mass="23029">MFHQSGLYKKKSTSRKTSMTEKEMMRLSHLPMIPIGGRPVSNPYYVDPIESDSDSDSGSEDEDKPEITEKPLRFTQTSKLYQRTGKRPPYSMLQGTPESTDSFLPVVVPAKASELDSDDDTSSLSSLSVNVSYQTVPEGKKVTRFAHTVLEKRFEEDAAFYDDDDCGSCNSSRLSFSSLIGSQYSFASGRSTKRAWLKKAWKKVY</sequence>
<dbReference type="AlphaFoldDB" id="V2XR36"/>